<organism evidence="5 6">
    <name type="scientific">Aphanomyces astaci</name>
    <name type="common">Crayfish plague agent</name>
    <dbReference type="NCBI Taxonomy" id="112090"/>
    <lineage>
        <taxon>Eukaryota</taxon>
        <taxon>Sar</taxon>
        <taxon>Stramenopiles</taxon>
        <taxon>Oomycota</taxon>
        <taxon>Saprolegniomycetes</taxon>
        <taxon>Saprolegniales</taxon>
        <taxon>Verrucalvaceae</taxon>
        <taxon>Aphanomyces</taxon>
    </lineage>
</organism>
<protein>
    <recommendedName>
        <fullName evidence="7">Tubulin-tyrosine ligase</fullName>
    </recommendedName>
</protein>
<dbReference type="SUPFAM" id="SSF56059">
    <property type="entry name" value="Glutathione synthetase ATP-binding domain-like"/>
    <property type="match status" value="1"/>
</dbReference>
<evidence type="ECO:0008006" key="7">
    <source>
        <dbReference type="Google" id="ProtNLM"/>
    </source>
</evidence>
<dbReference type="VEuPathDB" id="FungiDB:H257_13716"/>
<dbReference type="GO" id="GO:0036064">
    <property type="term" value="C:ciliary basal body"/>
    <property type="evidence" value="ECO:0007669"/>
    <property type="project" value="TreeGrafter"/>
</dbReference>
<feature type="compositionally biased region" description="Basic and acidic residues" evidence="4">
    <location>
        <begin position="7"/>
        <end position="30"/>
    </location>
</feature>
<dbReference type="EMBL" id="MZMZ02003655">
    <property type="protein sequence ID" value="RQM21127.1"/>
    <property type="molecule type" value="Genomic_DNA"/>
</dbReference>
<dbReference type="Gene3D" id="3.80.10.10">
    <property type="entry name" value="Ribonuclease Inhibitor"/>
    <property type="match status" value="1"/>
</dbReference>
<evidence type="ECO:0000256" key="3">
    <source>
        <dbReference type="ARBA" id="ARBA00022840"/>
    </source>
</evidence>
<dbReference type="GO" id="GO:0015631">
    <property type="term" value="F:tubulin binding"/>
    <property type="evidence" value="ECO:0007669"/>
    <property type="project" value="TreeGrafter"/>
</dbReference>
<keyword evidence="2" id="KW-0547">Nucleotide-binding</keyword>
<evidence type="ECO:0000313" key="6">
    <source>
        <dbReference type="Proteomes" id="UP000284702"/>
    </source>
</evidence>
<evidence type="ECO:0000256" key="4">
    <source>
        <dbReference type="SAM" id="MobiDB-lite"/>
    </source>
</evidence>
<feature type="region of interest" description="Disordered" evidence="4">
    <location>
        <begin position="1"/>
        <end position="43"/>
    </location>
</feature>
<gene>
    <name evidence="5" type="ORF">B5M09_003328</name>
</gene>
<feature type="compositionally biased region" description="Basic and acidic residues" evidence="4">
    <location>
        <begin position="95"/>
        <end position="105"/>
    </location>
</feature>
<dbReference type="SUPFAM" id="SSF52047">
    <property type="entry name" value="RNI-like"/>
    <property type="match status" value="1"/>
</dbReference>
<keyword evidence="6" id="KW-1185">Reference proteome</keyword>
<dbReference type="Gene3D" id="3.30.470.20">
    <property type="entry name" value="ATP-grasp fold, B domain"/>
    <property type="match status" value="1"/>
</dbReference>
<evidence type="ECO:0000313" key="5">
    <source>
        <dbReference type="EMBL" id="RQM21127.1"/>
    </source>
</evidence>
<dbReference type="PANTHER" id="PTHR12241">
    <property type="entry name" value="TUBULIN POLYGLUTAMYLASE"/>
    <property type="match status" value="1"/>
</dbReference>
<dbReference type="Proteomes" id="UP000284702">
    <property type="component" value="Unassembled WGS sequence"/>
</dbReference>
<comment type="caution">
    <text evidence="5">The sequence shown here is derived from an EMBL/GenBank/DDBJ whole genome shotgun (WGS) entry which is preliminary data.</text>
</comment>
<proteinExistence type="predicted"/>
<dbReference type="InterPro" id="IPR004344">
    <property type="entry name" value="TTL/TTLL_fam"/>
</dbReference>
<dbReference type="AlphaFoldDB" id="A0A425CVJ0"/>
<name>A0A425CVJ0_APHAT</name>
<dbReference type="GO" id="GO:0005524">
    <property type="term" value="F:ATP binding"/>
    <property type="evidence" value="ECO:0007669"/>
    <property type="project" value="UniProtKB-KW"/>
</dbReference>
<dbReference type="GO" id="GO:0000226">
    <property type="term" value="P:microtubule cytoskeleton organization"/>
    <property type="evidence" value="ECO:0007669"/>
    <property type="project" value="TreeGrafter"/>
</dbReference>
<dbReference type="InterPro" id="IPR032675">
    <property type="entry name" value="LRR_dom_sf"/>
</dbReference>
<feature type="region of interest" description="Disordered" evidence="4">
    <location>
        <begin position="86"/>
        <end position="112"/>
    </location>
</feature>
<dbReference type="GO" id="GO:0070740">
    <property type="term" value="F:tubulin-glutamic acid ligase activity"/>
    <property type="evidence" value="ECO:0007669"/>
    <property type="project" value="TreeGrafter"/>
</dbReference>
<dbReference type="Pfam" id="PF03133">
    <property type="entry name" value="TTL"/>
    <property type="match status" value="1"/>
</dbReference>
<keyword evidence="3" id="KW-0067">ATP-binding</keyword>
<accession>A0A425CVJ0</accession>
<sequence length="611" mass="68755">MKRVRRKNEDEGKEEESKEERPAQRPRQDEGGTGGVARGRGAVTADRASYFARGDTAGVEAEDITPAVAPAKEEWPGMFHTGAVLQKGRSAAQAKRQEELDNKDADADDAVTPWEPRYPLRALIKTQDIPSLRDLVCDTIAKHIHHFHDLGHEYLGERSLVEARGRIATLVAQRRRLDSAVQALLTAQTVEKELHMSTKFASLKLGMSGRCISDRVLENLSTALSTVEDLRLDGCYRLSDRGIQYLQAKCSPTLETFELSSNQRITATSISYIQGWTHLHTLSLAECPQLVDQDFVPLRQLVTTSLRKLSLVQLDKATDRLLELLFADATDTLVEELSVARCSRLTDVGVQVALQACPRLISLDVADVLLLTDDTLATAFFYNEGFVRICTHRYNTDSEDMNDLFMHLTNSSIQKHGHMDQVSLAYLWSRLAAAHAPVDTIKAAILDVIIKSLVAGEDSIPFQVNSFDLYGYDILLDESFRPWLIEINSSPSMGRDNSLDYVIKDALIYDTMRLVRPLHFDRAALLSVLNRRAHDLAQEKKRPNQLPPTEVEARALQQLNEDLTEILHGERPRQYGEMPQHMGNFQRIAPSAMHHQVQRTISNWHLGRRID</sequence>
<evidence type="ECO:0000256" key="2">
    <source>
        <dbReference type="ARBA" id="ARBA00022741"/>
    </source>
</evidence>
<reference evidence="5" key="1">
    <citation type="submission" date="2018-07" db="EMBL/GenBank/DDBJ databases">
        <title>Annotation of Aphanomyces astaci genome assembly.</title>
        <authorList>
            <person name="Studholme D.J."/>
        </authorList>
    </citation>
    <scope>NUCLEOTIDE SEQUENCE [LARGE SCALE GENOMIC DNA]</scope>
    <source>
        <strain evidence="5">Pc</strain>
    </source>
</reference>
<dbReference type="PANTHER" id="PTHR12241:SF155">
    <property type="entry name" value="TUBULIN-TYROSINE LIGASE FAMILY PROTEIN"/>
    <property type="match status" value="1"/>
</dbReference>
<dbReference type="PROSITE" id="PS51221">
    <property type="entry name" value="TTL"/>
    <property type="match status" value="1"/>
</dbReference>
<evidence type="ECO:0000256" key="1">
    <source>
        <dbReference type="ARBA" id="ARBA00022598"/>
    </source>
</evidence>
<keyword evidence="1" id="KW-0436">Ligase</keyword>